<feature type="transmembrane region" description="Helical" evidence="6">
    <location>
        <begin position="421"/>
        <end position="442"/>
    </location>
</feature>
<dbReference type="AlphaFoldDB" id="A0A1G9TYL8"/>
<keyword evidence="4 6" id="KW-1133">Transmembrane helix</keyword>
<dbReference type="PIRSF" id="PIRSF038958">
    <property type="entry name" value="PG_synth_SpoVB"/>
    <property type="match status" value="1"/>
</dbReference>
<dbReference type="PANTHER" id="PTHR30250">
    <property type="entry name" value="PST FAMILY PREDICTED COLANIC ACID TRANSPORTER"/>
    <property type="match status" value="1"/>
</dbReference>
<feature type="transmembrane region" description="Helical" evidence="6">
    <location>
        <begin position="47"/>
        <end position="69"/>
    </location>
</feature>
<accession>A0A1G9TYL8</accession>
<sequence>MTKSSFLRGAMILTFAGIVVKILGGVNRILLSRLLGGEGIGLYQMAYPIYILLLSIAGAGIPIAVSIMIAEQAARGNYSGTKRVFHITLVFTLIIAVLCGLGLALGAGFLITCGLVRDERAYLPLFVLAPALTVSIITCCFRGYFQGLQLMTPTAISQMLDQFVRVCAMLALASFFLPYGLEKAAAGAAFGAVPGAIAGLTAIAWIYYRYTKKQQPCDTGEFTQSSPGAVIKRLIVLAVPVAAANMLLPAVASIDLFIVPQRLEAAGYTVHQATALFGYLTGMANGIVQLPAILTMALATSLVPAVSAAYAGRRMDIVLQRTNTAMRIANLITMPATFGMAVLAVPISQMLYATPLAGPAICVLSLSVLLVGVQQVTSGLLQGMGHTAIPLYNMVAAALLKIVLSWHLTAIPWLGEVGAAWATNADLAMATVLNLYFAYRYAHYVIQWKYMGKLLAASALTGVTAWVVYHALVFLLGNTVATTAAILMAIIVYFAGLLLLHAVAPDDVQKIPIAGKKLNQMMKKLHH</sequence>
<keyword evidence="3 6" id="KW-0812">Transmembrane</keyword>
<evidence type="ECO:0000256" key="2">
    <source>
        <dbReference type="ARBA" id="ARBA00022475"/>
    </source>
</evidence>
<keyword evidence="8" id="KW-1185">Reference proteome</keyword>
<feature type="transmembrane region" description="Helical" evidence="6">
    <location>
        <begin position="483"/>
        <end position="504"/>
    </location>
</feature>
<dbReference type="Proteomes" id="UP000199309">
    <property type="component" value="Unassembled WGS sequence"/>
</dbReference>
<feature type="transmembrane region" description="Helical" evidence="6">
    <location>
        <begin position="351"/>
        <end position="373"/>
    </location>
</feature>
<evidence type="ECO:0000313" key="8">
    <source>
        <dbReference type="Proteomes" id="UP000199309"/>
    </source>
</evidence>
<dbReference type="InterPro" id="IPR050833">
    <property type="entry name" value="Poly_Biosynth_Transport"/>
</dbReference>
<dbReference type="RefSeq" id="WP_091648906.1">
    <property type="nucleotide sequence ID" value="NZ_FNHQ01000008.1"/>
</dbReference>
<keyword evidence="2" id="KW-1003">Cell membrane</keyword>
<feature type="transmembrane region" description="Helical" evidence="6">
    <location>
        <begin position="454"/>
        <end position="477"/>
    </location>
</feature>
<dbReference type="GO" id="GO:0005886">
    <property type="term" value="C:plasma membrane"/>
    <property type="evidence" value="ECO:0007669"/>
    <property type="project" value="UniProtKB-SubCell"/>
</dbReference>
<evidence type="ECO:0000256" key="6">
    <source>
        <dbReference type="SAM" id="Phobius"/>
    </source>
</evidence>
<dbReference type="EMBL" id="FNHQ01000008">
    <property type="protein sequence ID" value="SDM52756.1"/>
    <property type="molecule type" value="Genomic_DNA"/>
</dbReference>
<feature type="transmembrane region" description="Helical" evidence="6">
    <location>
        <begin position="162"/>
        <end position="181"/>
    </location>
</feature>
<feature type="transmembrane region" description="Helical" evidence="6">
    <location>
        <begin position="394"/>
        <end position="415"/>
    </location>
</feature>
<dbReference type="STRING" id="349095.SAMN05660299_01054"/>
<evidence type="ECO:0000256" key="3">
    <source>
        <dbReference type="ARBA" id="ARBA00022692"/>
    </source>
</evidence>
<evidence type="ECO:0000313" key="7">
    <source>
        <dbReference type="EMBL" id="SDM52756.1"/>
    </source>
</evidence>
<dbReference type="InterPro" id="IPR024923">
    <property type="entry name" value="PG_synth_SpoVB"/>
</dbReference>
<dbReference type="PANTHER" id="PTHR30250:SF21">
    <property type="entry name" value="LIPID II FLIPPASE MURJ"/>
    <property type="match status" value="1"/>
</dbReference>
<evidence type="ECO:0000256" key="5">
    <source>
        <dbReference type="ARBA" id="ARBA00023136"/>
    </source>
</evidence>
<feature type="transmembrane region" description="Helical" evidence="6">
    <location>
        <begin position="12"/>
        <end position="35"/>
    </location>
</feature>
<gene>
    <name evidence="7" type="ORF">SAMN05660299_01054</name>
</gene>
<dbReference type="Pfam" id="PF01943">
    <property type="entry name" value="Polysacc_synt"/>
    <property type="match status" value="1"/>
</dbReference>
<keyword evidence="5 6" id="KW-0472">Membrane</keyword>
<dbReference type="CDD" id="cd13124">
    <property type="entry name" value="MATE_SpoVB_like"/>
    <property type="match status" value="1"/>
</dbReference>
<feature type="transmembrane region" description="Helical" evidence="6">
    <location>
        <begin position="123"/>
        <end position="141"/>
    </location>
</feature>
<proteinExistence type="predicted"/>
<dbReference type="InterPro" id="IPR002797">
    <property type="entry name" value="Polysacc_synth"/>
</dbReference>
<feature type="transmembrane region" description="Helical" evidence="6">
    <location>
        <begin position="89"/>
        <end position="111"/>
    </location>
</feature>
<feature type="transmembrane region" description="Helical" evidence="6">
    <location>
        <begin position="287"/>
        <end position="312"/>
    </location>
</feature>
<evidence type="ECO:0000256" key="1">
    <source>
        <dbReference type="ARBA" id="ARBA00004651"/>
    </source>
</evidence>
<reference evidence="7 8" key="1">
    <citation type="submission" date="2016-10" db="EMBL/GenBank/DDBJ databases">
        <authorList>
            <person name="de Groot N.N."/>
        </authorList>
    </citation>
    <scope>NUCLEOTIDE SEQUENCE [LARGE SCALE GENOMIC DNA]</scope>
    <source>
        <strain evidence="7 8">DSM 16981</strain>
    </source>
</reference>
<comment type="subcellular location">
    <subcellularLocation>
        <location evidence="1">Cell membrane</location>
        <topology evidence="1">Multi-pass membrane protein</topology>
    </subcellularLocation>
</comment>
<dbReference type="OrthoDB" id="9775950at2"/>
<organism evidence="7 8">
    <name type="scientific">Megasphaera paucivorans</name>
    <dbReference type="NCBI Taxonomy" id="349095"/>
    <lineage>
        <taxon>Bacteria</taxon>
        <taxon>Bacillati</taxon>
        <taxon>Bacillota</taxon>
        <taxon>Negativicutes</taxon>
        <taxon>Veillonellales</taxon>
        <taxon>Veillonellaceae</taxon>
        <taxon>Megasphaera</taxon>
    </lineage>
</organism>
<feature type="transmembrane region" description="Helical" evidence="6">
    <location>
        <begin position="324"/>
        <end position="345"/>
    </location>
</feature>
<name>A0A1G9TYL8_9FIRM</name>
<protein>
    <submittedName>
        <fullName evidence="7">Stage V sporulation protein B</fullName>
    </submittedName>
</protein>
<evidence type="ECO:0000256" key="4">
    <source>
        <dbReference type="ARBA" id="ARBA00022989"/>
    </source>
</evidence>
<feature type="transmembrane region" description="Helical" evidence="6">
    <location>
        <begin position="187"/>
        <end position="208"/>
    </location>
</feature>
<feature type="transmembrane region" description="Helical" evidence="6">
    <location>
        <begin position="234"/>
        <end position="259"/>
    </location>
</feature>